<name>A0A0A9EXN6_ARUDO</name>
<accession>A0A0A9EXN6</accession>
<dbReference type="EMBL" id="GBRH01194157">
    <property type="protein sequence ID" value="JAE03739.1"/>
    <property type="molecule type" value="Transcribed_RNA"/>
</dbReference>
<reference evidence="1" key="1">
    <citation type="submission" date="2014-09" db="EMBL/GenBank/DDBJ databases">
        <authorList>
            <person name="Magalhaes I.L.F."/>
            <person name="Oliveira U."/>
            <person name="Santos F.R."/>
            <person name="Vidigal T.H.D.A."/>
            <person name="Brescovit A.D."/>
            <person name="Santos A.J."/>
        </authorList>
    </citation>
    <scope>NUCLEOTIDE SEQUENCE</scope>
    <source>
        <tissue evidence="1">Shoot tissue taken approximately 20 cm above the soil surface</tissue>
    </source>
</reference>
<dbReference type="AlphaFoldDB" id="A0A0A9EXN6"/>
<reference evidence="1" key="2">
    <citation type="journal article" date="2015" name="Data Brief">
        <title>Shoot transcriptome of the giant reed, Arundo donax.</title>
        <authorList>
            <person name="Barrero R.A."/>
            <person name="Guerrero F.D."/>
            <person name="Moolhuijzen P."/>
            <person name="Goolsby J.A."/>
            <person name="Tidwell J."/>
            <person name="Bellgard S.E."/>
            <person name="Bellgard M.I."/>
        </authorList>
    </citation>
    <scope>NUCLEOTIDE SEQUENCE</scope>
    <source>
        <tissue evidence="1">Shoot tissue taken approximately 20 cm above the soil surface</tissue>
    </source>
</reference>
<organism evidence="1">
    <name type="scientific">Arundo donax</name>
    <name type="common">Giant reed</name>
    <name type="synonym">Donax arundinaceus</name>
    <dbReference type="NCBI Taxonomy" id="35708"/>
    <lineage>
        <taxon>Eukaryota</taxon>
        <taxon>Viridiplantae</taxon>
        <taxon>Streptophyta</taxon>
        <taxon>Embryophyta</taxon>
        <taxon>Tracheophyta</taxon>
        <taxon>Spermatophyta</taxon>
        <taxon>Magnoliopsida</taxon>
        <taxon>Liliopsida</taxon>
        <taxon>Poales</taxon>
        <taxon>Poaceae</taxon>
        <taxon>PACMAD clade</taxon>
        <taxon>Arundinoideae</taxon>
        <taxon>Arundineae</taxon>
        <taxon>Arundo</taxon>
    </lineage>
</organism>
<proteinExistence type="predicted"/>
<evidence type="ECO:0000313" key="1">
    <source>
        <dbReference type="EMBL" id="JAE03739.1"/>
    </source>
</evidence>
<protein>
    <submittedName>
        <fullName evidence="1">Uncharacterized protein</fullName>
    </submittedName>
</protein>
<sequence length="97" mass="10913">MPQLIILCTFRLQSHTQISLSRSRDESPDAIFEFANLSCPGACDLTIIFLGHLFKSLLAIHIAIWQNPWRVLGVHELLGNVAYELRVVLLGEGQRLS</sequence>